<proteinExistence type="predicted"/>
<evidence type="ECO:0000256" key="3">
    <source>
        <dbReference type="ARBA" id="ARBA00022771"/>
    </source>
</evidence>
<evidence type="ECO:0000256" key="5">
    <source>
        <dbReference type="ARBA" id="ARBA00023125"/>
    </source>
</evidence>
<dbReference type="InterPro" id="IPR012337">
    <property type="entry name" value="RNaseH-like_sf"/>
</dbReference>
<evidence type="ECO:0000313" key="9">
    <source>
        <dbReference type="EMBL" id="CAG8729514.1"/>
    </source>
</evidence>
<reference evidence="9" key="1">
    <citation type="submission" date="2021-06" db="EMBL/GenBank/DDBJ databases">
        <authorList>
            <person name="Kallberg Y."/>
            <person name="Tangrot J."/>
            <person name="Rosling A."/>
        </authorList>
    </citation>
    <scope>NUCLEOTIDE SEQUENCE</scope>
    <source>
        <strain evidence="9">MA453B</strain>
    </source>
</reference>
<dbReference type="EMBL" id="CAJVPY010011758">
    <property type="protein sequence ID" value="CAG8729514.1"/>
    <property type="molecule type" value="Genomic_DNA"/>
</dbReference>
<accession>A0A9N9ICR0</accession>
<evidence type="ECO:0000256" key="2">
    <source>
        <dbReference type="ARBA" id="ARBA00022723"/>
    </source>
</evidence>
<dbReference type="PANTHER" id="PTHR46481:SF10">
    <property type="entry name" value="ZINC FINGER BED DOMAIN-CONTAINING PROTEIN 39"/>
    <property type="match status" value="1"/>
</dbReference>
<evidence type="ECO:0000256" key="4">
    <source>
        <dbReference type="ARBA" id="ARBA00022833"/>
    </source>
</evidence>
<comment type="caution">
    <text evidence="9">The sequence shown here is derived from an EMBL/GenBank/DDBJ whole genome shotgun (WGS) entry which is preliminary data.</text>
</comment>
<keyword evidence="4" id="KW-0862">Zinc</keyword>
<keyword evidence="2" id="KW-0479">Metal-binding</keyword>
<organism evidence="9 10">
    <name type="scientific">Dentiscutata erythropus</name>
    <dbReference type="NCBI Taxonomy" id="1348616"/>
    <lineage>
        <taxon>Eukaryota</taxon>
        <taxon>Fungi</taxon>
        <taxon>Fungi incertae sedis</taxon>
        <taxon>Mucoromycota</taxon>
        <taxon>Glomeromycotina</taxon>
        <taxon>Glomeromycetes</taxon>
        <taxon>Diversisporales</taxon>
        <taxon>Gigasporaceae</taxon>
        <taxon>Dentiscutata</taxon>
    </lineage>
</organism>
<dbReference type="OrthoDB" id="2486482at2759"/>
<feature type="region of interest" description="Disordered" evidence="7">
    <location>
        <begin position="53"/>
        <end position="79"/>
    </location>
</feature>
<feature type="domain" description="hAT-like transposase RNase-H fold" evidence="8">
    <location>
        <begin position="319"/>
        <end position="417"/>
    </location>
</feature>
<dbReference type="SUPFAM" id="SSF53098">
    <property type="entry name" value="Ribonuclease H-like"/>
    <property type="match status" value="1"/>
</dbReference>
<dbReference type="PANTHER" id="PTHR46481">
    <property type="entry name" value="ZINC FINGER BED DOMAIN-CONTAINING PROTEIN 4"/>
    <property type="match status" value="1"/>
</dbReference>
<dbReference type="GO" id="GO:0005634">
    <property type="term" value="C:nucleus"/>
    <property type="evidence" value="ECO:0007669"/>
    <property type="project" value="UniProtKB-SubCell"/>
</dbReference>
<dbReference type="InterPro" id="IPR052035">
    <property type="entry name" value="ZnF_BED_domain_contain"/>
</dbReference>
<dbReference type="AlphaFoldDB" id="A0A9N9ICR0"/>
<protein>
    <submittedName>
        <fullName evidence="9">7495_t:CDS:1</fullName>
    </submittedName>
</protein>
<name>A0A9N9ICR0_9GLOM</name>
<dbReference type="GO" id="GO:0008270">
    <property type="term" value="F:zinc ion binding"/>
    <property type="evidence" value="ECO:0007669"/>
    <property type="project" value="UniProtKB-KW"/>
</dbReference>
<evidence type="ECO:0000259" key="8">
    <source>
        <dbReference type="Pfam" id="PF14372"/>
    </source>
</evidence>
<keyword evidence="10" id="KW-1185">Reference proteome</keyword>
<keyword evidence="6" id="KW-0539">Nucleus</keyword>
<evidence type="ECO:0000313" key="10">
    <source>
        <dbReference type="Proteomes" id="UP000789405"/>
    </source>
</evidence>
<dbReference type="GO" id="GO:0003677">
    <property type="term" value="F:DNA binding"/>
    <property type="evidence" value="ECO:0007669"/>
    <property type="project" value="UniProtKB-KW"/>
</dbReference>
<evidence type="ECO:0000256" key="6">
    <source>
        <dbReference type="ARBA" id="ARBA00023242"/>
    </source>
</evidence>
<dbReference type="InterPro" id="IPR025525">
    <property type="entry name" value="hAT-like_transposase_RNase-H"/>
</dbReference>
<keyword evidence="5" id="KW-0238">DNA-binding</keyword>
<keyword evidence="3" id="KW-0863">Zinc-finger</keyword>
<evidence type="ECO:0000256" key="1">
    <source>
        <dbReference type="ARBA" id="ARBA00004123"/>
    </source>
</evidence>
<dbReference type="Proteomes" id="UP000789405">
    <property type="component" value="Unassembled WGS sequence"/>
</dbReference>
<sequence>MDDFDDYENEIYDHRVYDDEMDIFENNNYNGEVIAPNDSISVLSVSESLITNSSANPSTNLNTNSNTTNSSTNSSVNLNTTNLSVTINTTETSSETATSRNRSPVWENFSILESDQKAKFMDELSFQFIEKQGFQKFVNGVLPGFTISADTIKHDIMKTYNKIKALLQTITLDNVASNDVAVRELTNNILQELIDIKNEIFHNCCLAHILNLIVKDELKKISEKIKMIRSCIKAIHTSPKRRQMFIDTCEYESLRSIILLLDCETRWNSTFMILQLAIKLKAAIIRVKDRDKAFLDVPNEEEWEKAKAICILNALANFYSTINHTLLSILDIHTHIFKMKSHSDIFIRKVSLSMIEKFNKYWENGNLLCMIAYILDPRYKLQFISFYYHKKEEQEPDYVDEKVQDIRTSFKDIYLNYYSPSVLEQSPTNTENATSIKNNALLYEDYIDDYYEYVMKKTD</sequence>
<comment type="subcellular location">
    <subcellularLocation>
        <location evidence="1">Nucleus</location>
    </subcellularLocation>
</comment>
<dbReference type="Pfam" id="PF14372">
    <property type="entry name" value="hAT-like_RNase-H"/>
    <property type="match status" value="1"/>
</dbReference>
<gene>
    <name evidence="9" type="ORF">DERYTH_LOCUS14998</name>
</gene>
<evidence type="ECO:0000256" key="7">
    <source>
        <dbReference type="SAM" id="MobiDB-lite"/>
    </source>
</evidence>